<dbReference type="EMBL" id="JANUCP010000010">
    <property type="protein sequence ID" value="MCS3921173.1"/>
    <property type="molecule type" value="Genomic_DNA"/>
</dbReference>
<dbReference type="RefSeq" id="WP_407655286.1">
    <property type="nucleotide sequence ID" value="NZ_CP130454.1"/>
</dbReference>
<reference evidence="5 6" key="1">
    <citation type="submission" date="2022-08" db="EMBL/GenBank/DDBJ databases">
        <title>Bacterial and archaeal communities from various locations to study Microbial Dark Matter (Phase II).</title>
        <authorList>
            <person name="Stepanauskas R."/>
        </authorList>
    </citation>
    <scope>NUCLEOTIDE SEQUENCE [LARGE SCALE GENOMIC DNA]</scope>
    <source>
        <strain evidence="5 6">PD1</strain>
    </source>
</reference>
<dbReference type="InterPro" id="IPR004364">
    <property type="entry name" value="Aa-tRNA-synt_II"/>
</dbReference>
<feature type="domain" description="Aminoacyl-tRNA synthetase class II (D/K/N)" evidence="4">
    <location>
        <begin position="36"/>
        <end position="89"/>
    </location>
</feature>
<dbReference type="Proteomes" id="UP001204798">
    <property type="component" value="Unassembled WGS sequence"/>
</dbReference>
<evidence type="ECO:0000256" key="2">
    <source>
        <dbReference type="ARBA" id="ARBA00022741"/>
    </source>
</evidence>
<keyword evidence="2" id="KW-0547">Nucleotide-binding</keyword>
<accession>A0ABT2ET73</accession>
<keyword evidence="6" id="KW-1185">Reference proteome</keyword>
<evidence type="ECO:0000313" key="5">
    <source>
        <dbReference type="EMBL" id="MCS3921173.1"/>
    </source>
</evidence>
<keyword evidence="3" id="KW-0067">ATP-binding</keyword>
<evidence type="ECO:0000259" key="4">
    <source>
        <dbReference type="Pfam" id="PF00152"/>
    </source>
</evidence>
<evidence type="ECO:0000256" key="3">
    <source>
        <dbReference type="ARBA" id="ARBA00022840"/>
    </source>
</evidence>
<dbReference type="Pfam" id="PF00152">
    <property type="entry name" value="tRNA-synt_2"/>
    <property type="match status" value="1"/>
</dbReference>
<comment type="caution">
    <text evidence="5">The sequence shown here is derived from an EMBL/GenBank/DDBJ whole genome shotgun (WGS) entry which is preliminary data.</text>
</comment>
<dbReference type="InterPro" id="IPR045864">
    <property type="entry name" value="aa-tRNA-synth_II/BPL/LPL"/>
</dbReference>
<evidence type="ECO:0000256" key="1">
    <source>
        <dbReference type="ARBA" id="ARBA00022598"/>
    </source>
</evidence>
<proteinExistence type="predicted"/>
<evidence type="ECO:0000313" key="6">
    <source>
        <dbReference type="Proteomes" id="UP001204798"/>
    </source>
</evidence>
<gene>
    <name evidence="5" type="ORF">M2350_003619</name>
</gene>
<dbReference type="Gene3D" id="3.30.930.10">
    <property type="entry name" value="Bira Bifunctional Protein, Domain 2"/>
    <property type="match status" value="1"/>
</dbReference>
<name>A0ABT2ET73_9BACT</name>
<keyword evidence="1" id="KW-0436">Ligase</keyword>
<sequence length="129" mass="13857">MVNFRVRKANACSVVPCGNCRSTAIRVTTHLFCKSDFLLEAFEYGAPPHGGIALGLDRIIALIAGCEATSPETGMPYLNIREVIAFPKTSTMQDPLTGAPTPVDEKVLAEQHISLRPEAIKALSQSSSK</sequence>
<protein>
    <submittedName>
        <fullName evidence="5">Aspartyl-tRNA synthetase</fullName>
    </submittedName>
</protein>
<dbReference type="SUPFAM" id="SSF55681">
    <property type="entry name" value="Class II aaRS and biotin synthetases"/>
    <property type="match status" value="1"/>
</dbReference>
<organism evidence="5 6">
    <name type="scientific">Candidatus Fervidibacter sacchari</name>
    <dbReference type="NCBI Taxonomy" id="1448929"/>
    <lineage>
        <taxon>Bacteria</taxon>
        <taxon>Candidatus Fervidibacterota</taxon>
        <taxon>Candidatus Fervidibacter</taxon>
    </lineage>
</organism>